<organism evidence="3">
    <name type="scientific">Fagus sylvatica</name>
    <name type="common">Beechnut</name>
    <dbReference type="NCBI Taxonomy" id="28930"/>
    <lineage>
        <taxon>Eukaryota</taxon>
        <taxon>Viridiplantae</taxon>
        <taxon>Streptophyta</taxon>
        <taxon>Embryophyta</taxon>
        <taxon>Tracheophyta</taxon>
        <taxon>Spermatophyta</taxon>
        <taxon>Magnoliopsida</taxon>
        <taxon>eudicotyledons</taxon>
        <taxon>Gunneridae</taxon>
        <taxon>Pentapetalae</taxon>
        <taxon>rosids</taxon>
        <taxon>fabids</taxon>
        <taxon>Fagales</taxon>
        <taxon>Fagaceae</taxon>
        <taxon>Fagus</taxon>
    </lineage>
</organism>
<dbReference type="Gene3D" id="3.60.10.10">
    <property type="entry name" value="Endonuclease/exonuclease/phosphatase"/>
    <property type="match status" value="1"/>
</dbReference>
<dbReference type="Pfam" id="PF14392">
    <property type="entry name" value="zf-CCHC_4"/>
    <property type="match status" value="1"/>
</dbReference>
<feature type="region of interest" description="Disordered" evidence="1">
    <location>
        <begin position="258"/>
        <end position="312"/>
    </location>
</feature>
<dbReference type="GO" id="GO:0003824">
    <property type="term" value="F:catalytic activity"/>
    <property type="evidence" value="ECO:0007669"/>
    <property type="project" value="InterPro"/>
</dbReference>
<accession>A0A2N9G933</accession>
<evidence type="ECO:0000256" key="1">
    <source>
        <dbReference type="SAM" id="MobiDB-lite"/>
    </source>
</evidence>
<dbReference type="InterPro" id="IPR025558">
    <property type="entry name" value="DUF4283"/>
</dbReference>
<dbReference type="PROSITE" id="PS50878">
    <property type="entry name" value="RT_POL"/>
    <property type="match status" value="1"/>
</dbReference>
<dbReference type="InterPro" id="IPR036691">
    <property type="entry name" value="Endo/exonu/phosph_ase_sf"/>
</dbReference>
<protein>
    <recommendedName>
        <fullName evidence="2">Reverse transcriptase domain-containing protein</fullName>
    </recommendedName>
</protein>
<dbReference type="InterPro" id="IPR025836">
    <property type="entry name" value="Zn_knuckle_CX2CX4HX4C"/>
</dbReference>
<dbReference type="PANTHER" id="PTHR33116">
    <property type="entry name" value="REVERSE TRANSCRIPTASE ZINC-BINDING DOMAIN-CONTAINING PROTEIN-RELATED-RELATED"/>
    <property type="match status" value="1"/>
</dbReference>
<dbReference type="InterPro" id="IPR043502">
    <property type="entry name" value="DNA/RNA_pol_sf"/>
</dbReference>
<dbReference type="Pfam" id="PF03372">
    <property type="entry name" value="Exo_endo_phos"/>
    <property type="match status" value="1"/>
</dbReference>
<dbReference type="CDD" id="cd01650">
    <property type="entry name" value="RT_nLTR_like"/>
    <property type="match status" value="1"/>
</dbReference>
<dbReference type="InterPro" id="IPR026960">
    <property type="entry name" value="RVT-Znf"/>
</dbReference>
<name>A0A2N9G933_FAGSY</name>
<evidence type="ECO:0000259" key="2">
    <source>
        <dbReference type="PROSITE" id="PS50878"/>
    </source>
</evidence>
<dbReference type="EMBL" id="OIVN01001593">
    <property type="protein sequence ID" value="SPC95711.1"/>
    <property type="molecule type" value="Genomic_DNA"/>
</dbReference>
<evidence type="ECO:0000313" key="3">
    <source>
        <dbReference type="EMBL" id="SPC95711.1"/>
    </source>
</evidence>
<reference evidence="3" key="1">
    <citation type="submission" date="2018-02" db="EMBL/GenBank/DDBJ databases">
        <authorList>
            <person name="Cohen D.B."/>
            <person name="Kent A.D."/>
        </authorList>
    </citation>
    <scope>NUCLEOTIDE SEQUENCE</scope>
</reference>
<dbReference type="SUPFAM" id="SSF56219">
    <property type="entry name" value="DNase I-like"/>
    <property type="match status" value="1"/>
</dbReference>
<dbReference type="PANTHER" id="PTHR33116:SF86">
    <property type="entry name" value="REVERSE TRANSCRIPTASE DOMAIN-CONTAINING PROTEIN"/>
    <property type="match status" value="1"/>
</dbReference>
<dbReference type="InterPro" id="IPR000477">
    <property type="entry name" value="RT_dom"/>
</dbReference>
<sequence>MEDISGLCGRLSLTDKEEMPFDFGFEEDDQFYLAARFMTGRHLNIESVVRTFRPLWRTAHGFTVRDMGNNVLVFAFEDETDLERVLQGEPWSYDKYLVSFQRVDVDTDVTEMECGFVSFWVQIHNLPIGRMKREFAVALGTAMGEVEHVAESEEERGCEGCMRIRVRIDISKPLCRGRKARLASGRETWISFKYERLPIFCYWCGCLTHGDKDCEVWLKNKGVMRREDQQYGAWLRASFDKPVRRIEVKVAGRSNVPRWGQKSEASNSVSSENKAYEDSGLEQQTQKIKATGLGSEESGEVMEQSPSIKVHSCEPNRDFERDIREIDEALHDSPPNVELPNQESASRELGKPKVIGTQGSEVDKAVEELRNCVVTQDILGTKATEGDTLVTQNTCSGKEKLYDHSLSNAELNIMHEVKVHGESRGTWRRLSRAIAGKKVGSTKISGVKRAGDRMEGQKQRVHGKKKSRDIVTMDGIEVDGVLVLHNLVKTQGPKILFLMETKLDVRRMEFVRIKLRFKHCFTVPSIGRSGGLALLWNDEVELSIQNFSINHIDAHVRFQGELRWRFTGFYGNPVAHRRRESWALLEKLRSLSELPWLLMGDFNEILSLEERSGESAGSQTYMFEFGEVLNRCGLVDLGYRGYPFTWENCRDAEANVQKRLDRAVASVAWMSIFTMCTIDHLPTSYSDHVPILLHTDLGSTFSRPKRRPRKFEEKWSLHPECEKLIKEVWDQPNPVGSPMYVVCEKIKQCRETLFRWYKSISSEFHSKIQERTMSLSNLIAGNQGGLNNDAIVSTKQEINQLLLSEELHWRQRSRMVWLEVGDRNTKFFHHYANQRKRTNVIKCLRDEANVWCDTEQQVEDIAVKYFQNIFTTSSPTRIEETVAAVNHVVSAEINQRLLLPYTSEEVRVALFQMHPSKAPGSDGMSSFFFQKYWHIVGSSVSTAVLSVLNSGKLLRKINLTYIALIPKKQSPEKMSDYRPISLCNVIYKIISKVIANRLKTVLSLIISDSQSAFVPGRLITDNVAVAFEILHKMKAKRKGKQGEMAVKLDMSKAYDRVEWKFVEAMMRKLGFAERWVSMIMECICTVQYSVLLDGVPKGYVIPSRGLRQGDPLSPYLFLLCAEGLSALMRQTGTMGRLKGVKTSRAGPWVSHLFFADDSLLFGKASVSESQEFMRLLRLYEDSSGQQLNREKTSIFFSSNTLPATRQDIQELWGSNGVQNFDKYLGLPALIGRSKRSIFNGLKERIVRRLQGWKEKFLSKAGREILIKAVAQSIPTYTMNCFRLPKVWCDEVNSLIARYWWGQSRDERKIHWLKWDKLCASKEDGGIGFRNLNMFNTALLSKQCWRLLTQQQSLFFRVFKAKYFPSCSFLDAQLGSSPSFIWRSFLSGRELLMKGIRWEYTPGALPKLQWGETKSGAFSVKSAYQLLEKTRKEDSRGECSQSARFRWLWRFTWKLGIPGKIKHFIWRAFHDSLPTNANLFRRKIKSHPFCPICNQEEESTSHVIWQCPMARNTWALVPGRIQKLPNHGEAFPMFMLWLFQNFSKAEVEEWVVIAWAIWSARNRFVFEDQQQNPQQIRSAALLQLREFRQANNNISPL</sequence>
<gene>
    <name evidence="3" type="ORF">FSB_LOCUS23593</name>
</gene>
<dbReference type="Pfam" id="PF00078">
    <property type="entry name" value="RVT_1"/>
    <property type="match status" value="1"/>
</dbReference>
<dbReference type="SUPFAM" id="SSF56672">
    <property type="entry name" value="DNA/RNA polymerases"/>
    <property type="match status" value="1"/>
</dbReference>
<dbReference type="Pfam" id="PF14111">
    <property type="entry name" value="DUF4283"/>
    <property type="match status" value="1"/>
</dbReference>
<dbReference type="InterPro" id="IPR005135">
    <property type="entry name" value="Endo/exonuclease/phosphatase"/>
</dbReference>
<feature type="compositionally biased region" description="Polar residues" evidence="1">
    <location>
        <begin position="263"/>
        <end position="273"/>
    </location>
</feature>
<dbReference type="Pfam" id="PF13966">
    <property type="entry name" value="zf-RVT"/>
    <property type="match status" value="1"/>
</dbReference>
<feature type="domain" description="Reverse transcriptase" evidence="2">
    <location>
        <begin position="946"/>
        <end position="1228"/>
    </location>
</feature>
<proteinExistence type="predicted"/>